<accession>F2L9K5</accession>
<protein>
    <submittedName>
        <fullName evidence="2">Phage portal protein, lambda family</fullName>
    </submittedName>
</protein>
<reference evidence="2 3" key="1">
    <citation type="journal article" date="2011" name="J. Bacteriol.">
        <title>Complete genome sequence of Burkholderia gladioli BSR3.</title>
        <authorList>
            <person name="Seo Y.S."/>
            <person name="Lim J."/>
            <person name="Choi B.S."/>
            <person name="Kim H."/>
            <person name="Goo E."/>
            <person name="Lee B."/>
            <person name="Lim J.S."/>
            <person name="Choi I.Y."/>
            <person name="Moon J.S."/>
            <person name="Kim J."/>
            <person name="Hwang I."/>
        </authorList>
    </citation>
    <scope>NUCLEOTIDE SEQUENCE [LARGE SCALE GENOMIC DNA]</scope>
    <source>
        <strain evidence="2 3">BSR3</strain>
    </source>
</reference>
<organism evidence="2 3">
    <name type="scientific">Burkholderia gladioli (strain BSR3)</name>
    <dbReference type="NCBI Taxonomy" id="999541"/>
    <lineage>
        <taxon>Bacteria</taxon>
        <taxon>Pseudomonadati</taxon>
        <taxon>Pseudomonadota</taxon>
        <taxon>Betaproteobacteria</taxon>
        <taxon>Burkholderiales</taxon>
        <taxon>Burkholderiaceae</taxon>
        <taxon>Burkholderia</taxon>
    </lineage>
</organism>
<proteinExistence type="predicted"/>
<dbReference type="NCBIfam" id="TIGR01539">
    <property type="entry name" value="portal_lambda"/>
    <property type="match status" value="1"/>
</dbReference>
<dbReference type="KEGG" id="bgd:bgla_1g10850"/>
<evidence type="ECO:0000256" key="1">
    <source>
        <dbReference type="SAM" id="MobiDB-lite"/>
    </source>
</evidence>
<dbReference type="Pfam" id="PF05136">
    <property type="entry name" value="Phage_portal_2"/>
    <property type="match status" value="1"/>
</dbReference>
<dbReference type="RefSeq" id="WP_013697119.1">
    <property type="nucleotide sequence ID" value="NC_015381.1"/>
</dbReference>
<dbReference type="GO" id="GO:0019068">
    <property type="term" value="P:virion assembly"/>
    <property type="evidence" value="ECO:0007669"/>
    <property type="project" value="InterPro"/>
</dbReference>
<dbReference type="GO" id="GO:0005198">
    <property type="term" value="F:structural molecule activity"/>
    <property type="evidence" value="ECO:0007669"/>
    <property type="project" value="InterPro"/>
</dbReference>
<keyword evidence="3" id="KW-1185">Reference proteome</keyword>
<dbReference type="AlphaFoldDB" id="F2L9K5"/>
<feature type="region of interest" description="Disordered" evidence="1">
    <location>
        <begin position="440"/>
        <end position="472"/>
    </location>
</feature>
<dbReference type="STRING" id="999541.bgla_1g10850"/>
<dbReference type="HOGENOM" id="CLU_027870_3_1_4"/>
<dbReference type="eggNOG" id="COG5511">
    <property type="taxonomic scope" value="Bacteria"/>
</dbReference>
<dbReference type="EMBL" id="CP002599">
    <property type="protein sequence ID" value="AEA59768.1"/>
    <property type="molecule type" value="Genomic_DNA"/>
</dbReference>
<gene>
    <name evidence="2" type="ordered locus">bgla_1g10850</name>
</gene>
<sequence>MKANLLDRAVEWFAPQIAVRRARARMSMSMARGFDGAKRGPRAAGWRASSGSSTAELLPALGTLRNRARDLVRNNPHLRRALRIMVANAIGTGVQAKWTDEAQAKAWKSWVKYCDAEGLLDFFGLQAKAYRSMKESGEVLIRLRRRLPSDGFEVPLQLQVLEIDYLDTMKVAQLDGGFILAGVQFNLIGQRMGYWLFDQHPGEVAPVPKNMVSRFVPASEVIHLFDAIERPNTVRGFPWLATAIWAARDLDEYQDAERIRKKIEACFAAFVKTSDDRFRAGLPAQSAPGDDRRLESLSPGMIEYLRPDEEVTFAAPATNDGYESGVRIDLRAIAAGTDTTYEQLTGDYSQVNFTSGRMGKMEFKRMLEQELWLIFIPMLCELVAGQFASTAYLAGVTKSPDYEVTWSPQRIEMIDPMRETSALIAQIDARIKSRHQVIRDLGDDPTQTDEEIQDDPFSIPEPPPTTTDDTERQLRRLSSRLKQLLAVSGG</sequence>
<name>F2L9K5_BURGS</name>
<evidence type="ECO:0000313" key="2">
    <source>
        <dbReference type="EMBL" id="AEA59768.1"/>
    </source>
</evidence>
<dbReference type="InterPro" id="IPR006429">
    <property type="entry name" value="Phage_lambda_portal"/>
</dbReference>
<evidence type="ECO:0000313" key="3">
    <source>
        <dbReference type="Proteomes" id="UP000008316"/>
    </source>
</evidence>
<dbReference type="Proteomes" id="UP000008316">
    <property type="component" value="Chromosome 1"/>
</dbReference>